<evidence type="ECO:0000313" key="8">
    <source>
        <dbReference type="Proteomes" id="UP001359485"/>
    </source>
</evidence>
<feature type="compositionally biased region" description="Polar residues" evidence="6">
    <location>
        <begin position="561"/>
        <end position="579"/>
    </location>
</feature>
<evidence type="ECO:0000256" key="3">
    <source>
        <dbReference type="ARBA" id="ARBA00022468"/>
    </source>
</evidence>
<evidence type="ECO:0000256" key="1">
    <source>
        <dbReference type="ARBA" id="ARBA00004496"/>
    </source>
</evidence>
<comment type="subcellular location">
    <subcellularLocation>
        <location evidence="1 5">Cytoplasm</location>
    </subcellularLocation>
</comment>
<evidence type="ECO:0000256" key="6">
    <source>
        <dbReference type="SAM" id="MobiDB-lite"/>
    </source>
</evidence>
<dbReference type="EMBL" id="JAWJWF010000002">
    <property type="protein sequence ID" value="KAK6637137.1"/>
    <property type="molecule type" value="Genomic_DNA"/>
</dbReference>
<dbReference type="SUPFAM" id="SSF51905">
    <property type="entry name" value="FAD/NAD(P)-binding domain"/>
    <property type="match status" value="1"/>
</dbReference>
<gene>
    <name evidence="7" type="ORF">RUM44_007551</name>
</gene>
<keyword evidence="4 5" id="KW-0963">Cytoplasm</keyword>
<proteinExistence type="inferred from homology"/>
<dbReference type="PIRSF" id="PIRSF016550">
    <property type="entry name" value="Rab_ger_ger_transf_A_euk"/>
    <property type="match status" value="1"/>
</dbReference>
<protein>
    <recommendedName>
        <fullName evidence="5">Rab proteins geranylgeranyltransferase component A</fullName>
    </recommendedName>
</protein>
<dbReference type="InterPro" id="IPR001738">
    <property type="entry name" value="Rab_escort"/>
</dbReference>
<dbReference type="SUPFAM" id="SSF54373">
    <property type="entry name" value="FAD-linked reductases, C-terminal domain"/>
    <property type="match status" value="1"/>
</dbReference>
<dbReference type="Gene3D" id="3.30.519.10">
    <property type="entry name" value="Guanine Nucleotide Dissociation Inhibitor, domain 2"/>
    <property type="match status" value="1"/>
</dbReference>
<keyword evidence="8" id="KW-1185">Reference proteome</keyword>
<dbReference type="Pfam" id="PF00996">
    <property type="entry name" value="GDI"/>
    <property type="match status" value="2"/>
</dbReference>
<dbReference type="PRINTS" id="PR00891">
    <property type="entry name" value="RABGDIREP"/>
</dbReference>
<feature type="region of interest" description="Disordered" evidence="6">
    <location>
        <begin position="557"/>
        <end position="579"/>
    </location>
</feature>
<dbReference type="PANTHER" id="PTHR11787">
    <property type="entry name" value="RAB GDP-DISSOCIATION INHIBITOR"/>
    <property type="match status" value="1"/>
</dbReference>
<comment type="caution">
    <text evidence="7">The sequence shown here is derived from an EMBL/GenBank/DDBJ whole genome shotgun (WGS) entry which is preliminary data.</text>
</comment>
<organism evidence="7 8">
    <name type="scientific">Polyplax serrata</name>
    <name type="common">Common mouse louse</name>
    <dbReference type="NCBI Taxonomy" id="468196"/>
    <lineage>
        <taxon>Eukaryota</taxon>
        <taxon>Metazoa</taxon>
        <taxon>Ecdysozoa</taxon>
        <taxon>Arthropoda</taxon>
        <taxon>Hexapoda</taxon>
        <taxon>Insecta</taxon>
        <taxon>Pterygota</taxon>
        <taxon>Neoptera</taxon>
        <taxon>Paraneoptera</taxon>
        <taxon>Psocodea</taxon>
        <taxon>Troctomorpha</taxon>
        <taxon>Phthiraptera</taxon>
        <taxon>Anoplura</taxon>
        <taxon>Polyplacidae</taxon>
        <taxon>Polyplax</taxon>
    </lineage>
</organism>
<name>A0ABR1B6Y9_POLSC</name>
<comment type="function">
    <text evidence="5">Substrate-binding subunit (component A) of the Rab geranylgeranyltransferase (GGTase) complex. Binds unprenylated Rab proteins and presents the substrate peptide to the catalytic component B. The component A is thought to be regenerated by transferring its prenylated Rab back to the donor membrane.</text>
</comment>
<evidence type="ECO:0000256" key="4">
    <source>
        <dbReference type="ARBA" id="ARBA00022490"/>
    </source>
</evidence>
<dbReference type="Proteomes" id="UP001359485">
    <property type="component" value="Unassembled WGS sequence"/>
</dbReference>
<accession>A0ABR1B6Y9</accession>
<dbReference type="PANTHER" id="PTHR11787:SF4">
    <property type="entry name" value="CHM, RAB ESCORT PROTEIN 1"/>
    <property type="match status" value="1"/>
</dbReference>
<comment type="similarity">
    <text evidence="2 5">Belongs to the Rab GDI family.</text>
</comment>
<evidence type="ECO:0000256" key="5">
    <source>
        <dbReference type="PIRNR" id="PIRNR016550"/>
    </source>
</evidence>
<dbReference type="Gene3D" id="1.10.405.10">
    <property type="entry name" value="Guanine Nucleotide Dissociation Inhibitor, domain 1"/>
    <property type="match status" value="1"/>
</dbReference>
<reference evidence="7 8" key="1">
    <citation type="submission" date="2023-09" db="EMBL/GenBank/DDBJ databases">
        <title>Genomes of two closely related lineages of the louse Polyplax serrata with different host specificities.</title>
        <authorList>
            <person name="Martinu J."/>
            <person name="Tarabai H."/>
            <person name="Stefka J."/>
            <person name="Hypsa V."/>
        </authorList>
    </citation>
    <scope>NUCLEOTIDE SEQUENCE [LARGE SCALE GENOMIC DNA]</scope>
    <source>
        <strain evidence="7">98ZLc_SE</strain>
    </source>
</reference>
<evidence type="ECO:0000256" key="2">
    <source>
        <dbReference type="ARBA" id="ARBA00005593"/>
    </source>
</evidence>
<dbReference type="Gene3D" id="3.50.50.60">
    <property type="entry name" value="FAD/NAD(P)-binding domain"/>
    <property type="match status" value="1"/>
</dbReference>
<keyword evidence="3 5" id="KW-0343">GTPase activation</keyword>
<dbReference type="InterPro" id="IPR036188">
    <property type="entry name" value="FAD/NAD-bd_sf"/>
</dbReference>
<dbReference type="InterPro" id="IPR018203">
    <property type="entry name" value="GDP_dissociation_inhibitor"/>
</dbReference>
<sequence>MDDQELPRKYDAIILGTGMTESIIAAALSRIGKTVLHLDCQNYYGENWASFNLENIEFWVEENKNAVAEKIHIDSSTKSFSDENETFVPLKRNISIKNICHNRHVTICNSETDLTDDEGNNETHCENKMPFLNANQEYLMKHSKRFNLDLCPKLLYSKGAMVNLLISSNVAKYAEFKSLNRVLTWRKNQLEPVPCSRADVFATKNVSVVQKRILIKILTLFANYTDNLDEFKGFEEKTLMDFLIYKKVPDNLIHYILYALAMGDEKTSCLSGVKACKAFLDSLGKYGNTPFIFPMYGSGELPQCFCRLCAVFGGIYCLNRGINSLILKGNKCTGVISNGIRLNAESVILSSSYYLEGYSSASSDEVISRGIVITNKSIQKCDKDSLTLLQFPPVPQLSNNPVTVVELGSGTNTCPENFYVVHLTTKASSEASTDLKFVIGSLFDIEGDKHSEEQSKPQILWSLMWNVSKGNCSMEGYSSLENIKICENVDSEFDYETSINQAKKIFFEMHPGEEFLPRAPDPDEIALDSETCGMEFTHDDPIKAKCEVGNVECSKVEFPGNQESAPTRNDQNNATFLSS</sequence>
<evidence type="ECO:0000313" key="7">
    <source>
        <dbReference type="EMBL" id="KAK6637137.1"/>
    </source>
</evidence>